<keyword evidence="4" id="KW-1185">Reference proteome</keyword>
<organism evidence="3 4">
    <name type="scientific">Roseiflexus castenholzii (strain DSM 13941 / HLO8)</name>
    <dbReference type="NCBI Taxonomy" id="383372"/>
    <lineage>
        <taxon>Bacteria</taxon>
        <taxon>Bacillati</taxon>
        <taxon>Chloroflexota</taxon>
        <taxon>Chloroflexia</taxon>
        <taxon>Chloroflexales</taxon>
        <taxon>Roseiflexineae</taxon>
        <taxon>Roseiflexaceae</taxon>
        <taxon>Roseiflexus</taxon>
    </lineage>
</organism>
<evidence type="ECO:0000259" key="2">
    <source>
        <dbReference type="PROSITE" id="PS50983"/>
    </source>
</evidence>
<comment type="similarity">
    <text evidence="1">Belongs to the bacterial solute-binding protein 8 family.</text>
</comment>
<dbReference type="AlphaFoldDB" id="A7NS50"/>
<name>A7NS50_ROSCS</name>
<dbReference type="InterPro" id="IPR050902">
    <property type="entry name" value="ABC_Transporter_SBP"/>
</dbReference>
<reference evidence="3 4" key="1">
    <citation type="submission" date="2007-08" db="EMBL/GenBank/DDBJ databases">
        <title>Complete sequence of Roseiflexus castenholzii DSM 13941.</title>
        <authorList>
            <consortium name="US DOE Joint Genome Institute"/>
            <person name="Copeland A."/>
            <person name="Lucas S."/>
            <person name="Lapidus A."/>
            <person name="Barry K."/>
            <person name="Glavina del Rio T."/>
            <person name="Dalin E."/>
            <person name="Tice H."/>
            <person name="Pitluck S."/>
            <person name="Thompson L.S."/>
            <person name="Brettin T."/>
            <person name="Bruce D."/>
            <person name="Detter J.C."/>
            <person name="Han C."/>
            <person name="Tapia R."/>
            <person name="Schmutz J."/>
            <person name="Larimer F."/>
            <person name="Land M."/>
            <person name="Hauser L."/>
            <person name="Kyrpides N."/>
            <person name="Mikhailova N."/>
            <person name="Bryant D.A."/>
            <person name="Hanada S."/>
            <person name="Tsukatani Y."/>
            <person name="Richardson P."/>
        </authorList>
    </citation>
    <scope>NUCLEOTIDE SEQUENCE [LARGE SCALE GENOMIC DNA]</scope>
    <source>
        <strain evidence="4">DSM 13941 / HLO8</strain>
    </source>
</reference>
<dbReference type="OrthoDB" id="9816357at2"/>
<gene>
    <name evidence="3" type="ordered locus">Rcas_4372</name>
</gene>
<dbReference type="CDD" id="cd01149">
    <property type="entry name" value="HutB"/>
    <property type="match status" value="1"/>
</dbReference>
<dbReference type="SUPFAM" id="SSF53807">
    <property type="entry name" value="Helical backbone' metal receptor"/>
    <property type="match status" value="1"/>
</dbReference>
<feature type="domain" description="Fe/B12 periplasmic-binding" evidence="2">
    <location>
        <begin position="98"/>
        <end position="356"/>
    </location>
</feature>
<evidence type="ECO:0000313" key="3">
    <source>
        <dbReference type="EMBL" id="ABU60396.1"/>
    </source>
</evidence>
<dbReference type="eggNOG" id="COG4558">
    <property type="taxonomic scope" value="Bacteria"/>
</dbReference>
<dbReference type="PANTHER" id="PTHR30535:SF4">
    <property type="entry name" value="HEMIN-BINDING PERIPLASMIC PROTEIN HMUT"/>
    <property type="match status" value="1"/>
</dbReference>
<dbReference type="Gene3D" id="3.40.50.1980">
    <property type="entry name" value="Nitrogenase molybdenum iron protein domain"/>
    <property type="match status" value="2"/>
</dbReference>
<dbReference type="InterPro" id="IPR002491">
    <property type="entry name" value="ABC_transptr_periplasmic_BD"/>
</dbReference>
<dbReference type="HOGENOM" id="CLU_038034_6_1_0"/>
<dbReference type="PROSITE" id="PS50983">
    <property type="entry name" value="FE_B12_PBP"/>
    <property type="match status" value="1"/>
</dbReference>
<dbReference type="PANTHER" id="PTHR30535">
    <property type="entry name" value="VITAMIN B12-BINDING PROTEIN"/>
    <property type="match status" value="1"/>
</dbReference>
<evidence type="ECO:0000256" key="1">
    <source>
        <dbReference type="ARBA" id="ARBA00008814"/>
    </source>
</evidence>
<evidence type="ECO:0000313" key="4">
    <source>
        <dbReference type="Proteomes" id="UP000000263"/>
    </source>
</evidence>
<proteinExistence type="inferred from homology"/>
<dbReference type="STRING" id="383372.Rcas_4372"/>
<dbReference type="EMBL" id="CP000804">
    <property type="protein sequence ID" value="ABU60396.1"/>
    <property type="molecule type" value="Genomic_DNA"/>
</dbReference>
<dbReference type="Pfam" id="PF01497">
    <property type="entry name" value="Peripla_BP_2"/>
    <property type="match status" value="1"/>
</dbReference>
<dbReference type="Proteomes" id="UP000000263">
    <property type="component" value="Chromosome"/>
</dbReference>
<accession>A7NS50</accession>
<dbReference type="KEGG" id="rca:Rcas_4372"/>
<sequence length="362" mass="37605">MTSSHHERHAASVGRLRRMLLGFSLAVVALLAACGTPSPSGVIPPAATRVPASSSLPTPASTSVPGIVESVPGEAEPQLPATVVDYQGEQVTITSIERIVSLNGDVTEIIFALGMGDHVVGVDSSATFPPERTKMLPNIGYQRRLSAEGILALNPTLVIGDEAAGPPETLAQIRTAGVPVAITADPPTLDAPVQKIRFVAQALGIPQRGERLAAQVEAEIARARDLASRITNPPHVLFLYLRGTDVQQVAGSKTPVNVMITAAGGLNAGAEAGIVEFKPLSPEVVIAAQPDVILVLEKGLESVGGVDGLLTIPGLADTPAGKQRRIIAFDDLYLLGMGPRTGQALADLAIALYETSSQEKHP</sequence>
<dbReference type="RefSeq" id="WP_012122817.1">
    <property type="nucleotide sequence ID" value="NC_009767.1"/>
</dbReference>
<protein>
    <submittedName>
        <fullName evidence="3">Periplasmic binding protein</fullName>
    </submittedName>
</protein>